<evidence type="ECO:0000313" key="2">
    <source>
        <dbReference type="Proteomes" id="UP000034894"/>
    </source>
</evidence>
<evidence type="ECO:0008006" key="3">
    <source>
        <dbReference type="Google" id="ProtNLM"/>
    </source>
</evidence>
<reference evidence="1 2" key="1">
    <citation type="journal article" date="2015" name="Nature">
        <title>rRNA introns, odd ribosomes, and small enigmatic genomes across a large radiation of phyla.</title>
        <authorList>
            <person name="Brown C.T."/>
            <person name="Hug L.A."/>
            <person name="Thomas B.C."/>
            <person name="Sharon I."/>
            <person name="Castelle C.J."/>
            <person name="Singh A."/>
            <person name="Wilkins M.J."/>
            <person name="Williams K.H."/>
            <person name="Banfield J.F."/>
        </authorList>
    </citation>
    <scope>NUCLEOTIDE SEQUENCE [LARGE SCALE GENOMIC DNA]</scope>
</reference>
<name>A0A0G1DI46_9BACT</name>
<proteinExistence type="predicted"/>
<evidence type="ECO:0000313" key="1">
    <source>
        <dbReference type="EMBL" id="KKS97510.1"/>
    </source>
</evidence>
<dbReference type="EMBL" id="LCFP01000008">
    <property type="protein sequence ID" value="KKS97510.1"/>
    <property type="molecule type" value="Genomic_DNA"/>
</dbReference>
<comment type="caution">
    <text evidence="1">The sequence shown here is derived from an EMBL/GenBank/DDBJ whole genome shotgun (WGS) entry which is preliminary data.</text>
</comment>
<protein>
    <recommendedName>
        <fullName evidence="3">PIN domain-containing protein</fullName>
    </recommendedName>
</protein>
<dbReference type="InterPro" id="IPR029060">
    <property type="entry name" value="PIN-like_dom_sf"/>
</dbReference>
<dbReference type="Proteomes" id="UP000034894">
    <property type="component" value="Unassembled WGS sequence"/>
</dbReference>
<accession>A0A0G1DI46</accession>
<organism evidence="1 2">
    <name type="scientific">Candidatus Gottesmanbacteria bacterium GW2011_GWA2_43_14</name>
    <dbReference type="NCBI Taxonomy" id="1618443"/>
    <lineage>
        <taxon>Bacteria</taxon>
        <taxon>Candidatus Gottesmaniibacteriota</taxon>
    </lineage>
</organism>
<dbReference type="STRING" id="1618443.UV73_C0008G0030"/>
<gene>
    <name evidence="1" type="ORF">UV73_C0008G0030</name>
</gene>
<dbReference type="SUPFAM" id="SSF88723">
    <property type="entry name" value="PIN domain-like"/>
    <property type="match status" value="1"/>
</dbReference>
<sequence length="121" mass="13754">MAKIFLDANYFIRVITKRSDNDFSPLTSNLLFISPLSVHIFYYVYKIRVPDGKILKLMDFFNIISLTDEIITRSGVGPTTDLEDNVQLHSASAAGCSYFLTQDRGLLRMKFFGKTAVKAEF</sequence>
<dbReference type="AlphaFoldDB" id="A0A0G1DI46"/>